<accession>A0A6P1QYH9</accession>
<dbReference type="AlphaFoldDB" id="A0A6P1QYH9"/>
<name>A0A6P1QYH9_9FLAO</name>
<evidence type="ECO:0000313" key="1">
    <source>
        <dbReference type="EMBL" id="QHN65961.1"/>
    </source>
</evidence>
<dbReference type="OrthoDB" id="1454295at2"/>
<sequence length="197" mass="22371">MFLASAMVFGAHSIEKNAETSAGLISKTSDYATCPAEKASVDIQNIGLSTSPQISGEEWLKSIFKCKNSSKYCFPNQEKVCTKRFLRFMKDKMEIFGPSNMTDRELRQALKKYKSTWGGIYDLDNEEYYFLGNPSEMETGISKLKSVSIKRLAPTKYRVDIDFVEGYKSTNEVILVPDGKAYKIDFIASETIYEYED</sequence>
<reference evidence="1 2" key="1">
    <citation type="submission" date="2018-04" db="EMBL/GenBank/DDBJ databases">
        <title>Characteristic and Complete Genome Sequencing of A Novel Member of Infective Endocarditis Causative Bacteria: Bergeyella cardium QL-PH.</title>
        <authorList>
            <person name="Pan H."/>
            <person name="Sun E."/>
            <person name="Zhang Y."/>
        </authorList>
    </citation>
    <scope>NUCLEOTIDE SEQUENCE [LARGE SCALE GENOMIC DNA]</scope>
    <source>
        <strain evidence="1 2">HPQL</strain>
    </source>
</reference>
<protein>
    <submittedName>
        <fullName evidence="1">Uncharacterized protein</fullName>
    </submittedName>
</protein>
<proteinExistence type="predicted"/>
<organism evidence="1 2">
    <name type="scientific">Bergeyella cardium</name>
    <dbReference type="NCBI Taxonomy" id="1585976"/>
    <lineage>
        <taxon>Bacteria</taxon>
        <taxon>Pseudomonadati</taxon>
        <taxon>Bacteroidota</taxon>
        <taxon>Flavobacteriia</taxon>
        <taxon>Flavobacteriales</taxon>
        <taxon>Weeksellaceae</taxon>
        <taxon>Bergeyella</taxon>
    </lineage>
</organism>
<dbReference type="Proteomes" id="UP000464318">
    <property type="component" value="Chromosome"/>
</dbReference>
<gene>
    <name evidence="1" type="ORF">DBX24_08740</name>
</gene>
<dbReference type="KEGG" id="bcad:DBX24_08740"/>
<evidence type="ECO:0000313" key="2">
    <source>
        <dbReference type="Proteomes" id="UP000464318"/>
    </source>
</evidence>
<keyword evidence="2" id="KW-1185">Reference proteome</keyword>
<dbReference type="EMBL" id="CP029149">
    <property type="protein sequence ID" value="QHN65961.1"/>
    <property type="molecule type" value="Genomic_DNA"/>
</dbReference>
<dbReference type="RefSeq" id="WP_120489014.1">
    <property type="nucleotide sequence ID" value="NZ_CP029149.1"/>
</dbReference>